<dbReference type="EMBL" id="JADCUA010000002">
    <property type="protein sequence ID" value="KAH9842559.1"/>
    <property type="molecule type" value="Genomic_DNA"/>
</dbReference>
<dbReference type="SUPFAM" id="SSF81301">
    <property type="entry name" value="Nucleotidyltransferase"/>
    <property type="match status" value="1"/>
</dbReference>
<feature type="compositionally biased region" description="Low complexity" evidence="1">
    <location>
        <begin position="24"/>
        <end position="38"/>
    </location>
</feature>
<dbReference type="InterPro" id="IPR043519">
    <property type="entry name" value="NT_sf"/>
</dbReference>
<feature type="region of interest" description="Disordered" evidence="1">
    <location>
        <begin position="24"/>
        <end position="82"/>
    </location>
</feature>
<sequence>MQALRLCTRRRVCSFTADLPRRTLSVLPSGSSSSSSSPKPLPWFVDPSGLPTSSRQSRSAPPHVRPSLQAQHPPLPADVPPESPIAQLHAALSTSPHLEPGMLRVREPIPTALGPALPDSQPKGRRKRGRSYAGEGVYDHTGGVWSWVVVAQVKEGTEDRGAIESVVRVVRKVLLTSQPPLPLPPNSKRRANGGWAMIDAGDFAVHIVSKEARERFFPDGRREW</sequence>
<dbReference type="Proteomes" id="UP000814176">
    <property type="component" value="Unassembled WGS sequence"/>
</dbReference>
<dbReference type="Gene3D" id="3.30.460.10">
    <property type="entry name" value="Beta Polymerase, domain 2"/>
    <property type="match status" value="1"/>
</dbReference>
<keyword evidence="3" id="KW-1185">Reference proteome</keyword>
<feature type="region of interest" description="Disordered" evidence="1">
    <location>
        <begin position="110"/>
        <end position="133"/>
    </location>
</feature>
<feature type="compositionally biased region" description="Polar residues" evidence="1">
    <location>
        <begin position="50"/>
        <end position="59"/>
    </location>
</feature>
<evidence type="ECO:0000313" key="2">
    <source>
        <dbReference type="EMBL" id="KAH9842559.1"/>
    </source>
</evidence>
<evidence type="ECO:0000313" key="3">
    <source>
        <dbReference type="Proteomes" id="UP000814176"/>
    </source>
</evidence>
<gene>
    <name evidence="2" type="ORF">C8Q71DRAFT_208414</name>
</gene>
<dbReference type="GeneID" id="71997758"/>
<name>A0ABQ8KVJ5_9APHY</name>
<reference evidence="2 3" key="1">
    <citation type="journal article" date="2021" name="Environ. Microbiol.">
        <title>Gene family expansions and transcriptome signatures uncover fungal adaptations to wood decay.</title>
        <authorList>
            <person name="Hage H."/>
            <person name="Miyauchi S."/>
            <person name="Viragh M."/>
            <person name="Drula E."/>
            <person name="Min B."/>
            <person name="Chaduli D."/>
            <person name="Navarro D."/>
            <person name="Favel A."/>
            <person name="Norest M."/>
            <person name="Lesage-Meessen L."/>
            <person name="Balint B."/>
            <person name="Merenyi Z."/>
            <person name="de Eugenio L."/>
            <person name="Morin E."/>
            <person name="Martinez A.T."/>
            <person name="Baldrian P."/>
            <person name="Stursova M."/>
            <person name="Martinez M.J."/>
            <person name="Novotny C."/>
            <person name="Magnuson J.K."/>
            <person name="Spatafora J.W."/>
            <person name="Maurice S."/>
            <person name="Pangilinan J."/>
            <person name="Andreopoulos W."/>
            <person name="LaButti K."/>
            <person name="Hundley H."/>
            <person name="Na H."/>
            <person name="Kuo A."/>
            <person name="Barry K."/>
            <person name="Lipzen A."/>
            <person name="Henrissat B."/>
            <person name="Riley R."/>
            <person name="Ahrendt S."/>
            <person name="Nagy L.G."/>
            <person name="Grigoriev I.V."/>
            <person name="Martin F."/>
            <person name="Rosso M.N."/>
        </authorList>
    </citation>
    <scope>NUCLEOTIDE SEQUENCE [LARGE SCALE GENOMIC DNA]</scope>
    <source>
        <strain evidence="2 3">CIRM-BRFM 1785</strain>
    </source>
</reference>
<evidence type="ECO:0000256" key="1">
    <source>
        <dbReference type="SAM" id="MobiDB-lite"/>
    </source>
</evidence>
<dbReference type="Pfam" id="PF02410">
    <property type="entry name" value="RsfS"/>
    <property type="match status" value="1"/>
</dbReference>
<organism evidence="2 3">
    <name type="scientific">Rhodofomes roseus</name>
    <dbReference type="NCBI Taxonomy" id="34475"/>
    <lineage>
        <taxon>Eukaryota</taxon>
        <taxon>Fungi</taxon>
        <taxon>Dikarya</taxon>
        <taxon>Basidiomycota</taxon>
        <taxon>Agaricomycotina</taxon>
        <taxon>Agaricomycetes</taxon>
        <taxon>Polyporales</taxon>
        <taxon>Rhodofomes</taxon>
    </lineage>
</organism>
<proteinExistence type="predicted"/>
<comment type="caution">
    <text evidence="2">The sequence shown here is derived from an EMBL/GenBank/DDBJ whole genome shotgun (WGS) entry which is preliminary data.</text>
</comment>
<accession>A0ABQ8KVJ5</accession>
<protein>
    <submittedName>
        <fullName evidence="2">Uncharacterized protein</fullName>
    </submittedName>
</protein>
<feature type="compositionally biased region" description="Pro residues" evidence="1">
    <location>
        <begin position="73"/>
        <end position="82"/>
    </location>
</feature>
<dbReference type="RefSeq" id="XP_047783606.1">
    <property type="nucleotide sequence ID" value="XM_047917026.1"/>
</dbReference>